<organism evidence="8 9">
    <name type="scientific">Varanus komodoensis</name>
    <name type="common">Komodo dragon</name>
    <dbReference type="NCBI Taxonomy" id="61221"/>
    <lineage>
        <taxon>Eukaryota</taxon>
        <taxon>Metazoa</taxon>
        <taxon>Chordata</taxon>
        <taxon>Craniata</taxon>
        <taxon>Vertebrata</taxon>
        <taxon>Euteleostomi</taxon>
        <taxon>Lepidosauria</taxon>
        <taxon>Squamata</taxon>
        <taxon>Bifurcata</taxon>
        <taxon>Unidentata</taxon>
        <taxon>Episquamata</taxon>
        <taxon>Toxicofera</taxon>
        <taxon>Anguimorpha</taxon>
        <taxon>Paleoanguimorpha</taxon>
        <taxon>Varanoidea</taxon>
        <taxon>Varanidae</taxon>
        <taxon>Varanus</taxon>
    </lineage>
</organism>
<evidence type="ECO:0000256" key="4">
    <source>
        <dbReference type="PROSITE-ProRule" id="PRU00024"/>
    </source>
</evidence>
<dbReference type="PANTHER" id="PTHR24103">
    <property type="entry name" value="E3 UBIQUITIN-PROTEIN LIGASE TRIM"/>
    <property type="match status" value="1"/>
</dbReference>
<dbReference type="Gene3D" id="3.30.40.10">
    <property type="entry name" value="Zinc/RING finger domain, C3HC4 (zinc finger)"/>
    <property type="match status" value="1"/>
</dbReference>
<keyword evidence="2 4" id="KW-0863">Zinc-finger</keyword>
<dbReference type="Proteomes" id="UP000694545">
    <property type="component" value="Unplaced"/>
</dbReference>
<dbReference type="PROSITE" id="PS50119">
    <property type="entry name" value="ZF_BBOX"/>
    <property type="match status" value="1"/>
</dbReference>
<dbReference type="SUPFAM" id="SSF57845">
    <property type="entry name" value="B-box zinc-binding domain"/>
    <property type="match status" value="1"/>
</dbReference>
<dbReference type="SUPFAM" id="SSF57850">
    <property type="entry name" value="RING/U-box"/>
    <property type="match status" value="2"/>
</dbReference>
<keyword evidence="9" id="KW-1185">Reference proteome</keyword>
<dbReference type="SMART" id="SM00336">
    <property type="entry name" value="BBOX"/>
    <property type="match status" value="1"/>
</dbReference>
<dbReference type="InterPro" id="IPR013083">
    <property type="entry name" value="Znf_RING/FYVE/PHD"/>
</dbReference>
<dbReference type="CDD" id="cd19760">
    <property type="entry name" value="Bbox2_TRIM4-like"/>
    <property type="match status" value="1"/>
</dbReference>
<dbReference type="SMART" id="SM00184">
    <property type="entry name" value="RING"/>
    <property type="match status" value="1"/>
</dbReference>
<name>A0A8D2LAW3_VARKO</name>
<feature type="region of interest" description="Disordered" evidence="5">
    <location>
        <begin position="55"/>
        <end position="152"/>
    </location>
</feature>
<dbReference type="InterPro" id="IPR000315">
    <property type="entry name" value="Znf_B-box"/>
</dbReference>
<evidence type="ECO:0000256" key="2">
    <source>
        <dbReference type="ARBA" id="ARBA00022771"/>
    </source>
</evidence>
<proteinExistence type="predicted"/>
<feature type="compositionally biased region" description="Acidic residues" evidence="5">
    <location>
        <begin position="169"/>
        <end position="183"/>
    </location>
</feature>
<keyword evidence="3" id="KW-0862">Zinc</keyword>
<dbReference type="InterPro" id="IPR050143">
    <property type="entry name" value="TRIM/RBCC"/>
</dbReference>
<evidence type="ECO:0000256" key="3">
    <source>
        <dbReference type="ARBA" id="ARBA00022833"/>
    </source>
</evidence>
<dbReference type="PROSITE" id="PS50089">
    <property type="entry name" value="ZF_RING_2"/>
    <property type="match status" value="1"/>
</dbReference>
<feature type="domain" description="B box-type" evidence="7">
    <location>
        <begin position="267"/>
        <end position="308"/>
    </location>
</feature>
<feature type="domain" description="RING-type" evidence="6">
    <location>
        <begin position="24"/>
        <end position="50"/>
    </location>
</feature>
<dbReference type="Ensembl" id="ENSVKKT00000020089.1">
    <property type="protein sequence ID" value="ENSVKKP00000019606.1"/>
    <property type="gene ID" value="ENSVKKG00000013274.1"/>
</dbReference>
<protein>
    <recommendedName>
        <fullName evidence="10">Tripartite motif containing 41</fullName>
    </recommendedName>
</protein>
<accession>A0A8D2LAW3</accession>
<dbReference type="InterPro" id="IPR017907">
    <property type="entry name" value="Znf_RING_CS"/>
</dbReference>
<reference evidence="8" key="1">
    <citation type="submission" date="2025-08" db="UniProtKB">
        <authorList>
            <consortium name="Ensembl"/>
        </authorList>
    </citation>
    <scope>IDENTIFICATION</scope>
</reference>
<dbReference type="PROSITE" id="PS00518">
    <property type="entry name" value="ZF_RING_1"/>
    <property type="match status" value="1"/>
</dbReference>
<dbReference type="GO" id="GO:0008270">
    <property type="term" value="F:zinc ion binding"/>
    <property type="evidence" value="ECO:0007669"/>
    <property type="project" value="UniProtKB-KW"/>
</dbReference>
<sequence>MAAAGGGHGGLLNPVTTLREEAVCAICLDYFVDPVSIGCGHNFCRVCITQLWGSEESQGEGEDDVGASGSDGGYGPDSEGAVDDGGLDELGLEEDGDDEDDDDLDDEFLEDGDMGEEGEDVSRDEYDDEDDVWDEEDDREYWDQDPGSDEMWDDAMGSELFFDNYDDEEEVMDEEDEPEEEVEYTVPATPPNPPQRHPFTCPQCRKTFPHRNFRPNLQLANMVQIIQQLHPQPYKSVTASTEAVELAAAGESCGAPSALAAGQTPCVERTLCEKHQEPLKLFCETDEEPICVVCRESRTHKHHSVLPLGEVVQEYKAKLQGHLDPLKKKLETVMKQKSSEEEKIADLKVYAKYPLFLYLQFGPVSLLFDS</sequence>
<feature type="region of interest" description="Disordered" evidence="5">
    <location>
        <begin position="169"/>
        <end position="196"/>
    </location>
</feature>
<evidence type="ECO:0000256" key="5">
    <source>
        <dbReference type="SAM" id="MobiDB-lite"/>
    </source>
</evidence>
<evidence type="ECO:0000259" key="6">
    <source>
        <dbReference type="PROSITE" id="PS50089"/>
    </source>
</evidence>
<dbReference type="Pfam" id="PF00643">
    <property type="entry name" value="zf-B_box"/>
    <property type="match status" value="1"/>
</dbReference>
<dbReference type="InterPro" id="IPR001841">
    <property type="entry name" value="Znf_RING"/>
</dbReference>
<evidence type="ECO:0008006" key="10">
    <source>
        <dbReference type="Google" id="ProtNLM"/>
    </source>
</evidence>
<feature type="compositionally biased region" description="Acidic residues" evidence="5">
    <location>
        <begin position="80"/>
        <end position="119"/>
    </location>
</feature>
<keyword evidence="1" id="KW-0479">Metal-binding</keyword>
<evidence type="ECO:0000256" key="1">
    <source>
        <dbReference type="ARBA" id="ARBA00022723"/>
    </source>
</evidence>
<feature type="compositionally biased region" description="Acidic residues" evidence="5">
    <location>
        <begin position="125"/>
        <end position="140"/>
    </location>
</feature>
<reference evidence="8" key="2">
    <citation type="submission" date="2025-09" db="UniProtKB">
        <authorList>
            <consortium name="Ensembl"/>
        </authorList>
    </citation>
    <scope>IDENTIFICATION</scope>
</reference>
<evidence type="ECO:0000259" key="7">
    <source>
        <dbReference type="PROSITE" id="PS50119"/>
    </source>
</evidence>
<evidence type="ECO:0000313" key="8">
    <source>
        <dbReference type="Ensembl" id="ENSVKKP00000019606.1"/>
    </source>
</evidence>
<dbReference type="Gene3D" id="3.30.160.60">
    <property type="entry name" value="Classic Zinc Finger"/>
    <property type="match status" value="1"/>
</dbReference>
<dbReference type="AlphaFoldDB" id="A0A8D2LAW3"/>
<evidence type="ECO:0000313" key="9">
    <source>
        <dbReference type="Proteomes" id="UP000694545"/>
    </source>
</evidence>
<dbReference type="Pfam" id="PF15227">
    <property type="entry name" value="zf-C3HC4_4"/>
    <property type="match status" value="1"/>
</dbReference>